<feature type="domain" description="Cytidylate kinase" evidence="9">
    <location>
        <begin position="3"/>
        <end position="196"/>
    </location>
</feature>
<dbReference type="EC" id="2.7.4.25" evidence="8"/>
<dbReference type="EMBL" id="JAUSVK010000001">
    <property type="protein sequence ID" value="MDQ0395813.1"/>
    <property type="molecule type" value="Genomic_DNA"/>
</dbReference>
<dbReference type="Proteomes" id="UP001237448">
    <property type="component" value="Unassembled WGS sequence"/>
</dbReference>
<comment type="caution">
    <text evidence="10">The sequence shown here is derived from an EMBL/GenBank/DDBJ whole genome shotgun (WGS) entry which is preliminary data.</text>
</comment>
<feature type="binding site" evidence="8">
    <location>
        <begin position="7"/>
        <end position="15"/>
    </location>
    <ligand>
        <name>ATP</name>
        <dbReference type="ChEBI" id="CHEBI:30616"/>
    </ligand>
</feature>
<dbReference type="InterPro" id="IPR011994">
    <property type="entry name" value="Cytidylate_kinase_dom"/>
</dbReference>
<evidence type="ECO:0000259" key="9">
    <source>
        <dbReference type="Pfam" id="PF02224"/>
    </source>
</evidence>
<keyword evidence="11" id="KW-1185">Reference proteome</keyword>
<reference evidence="10 11" key="1">
    <citation type="submission" date="2023-07" db="EMBL/GenBank/DDBJ databases">
        <title>Genomic Encyclopedia of Type Strains, Phase IV (KMG-IV): sequencing the most valuable type-strain genomes for metagenomic binning, comparative biology and taxonomic classification.</title>
        <authorList>
            <person name="Goeker M."/>
        </authorList>
    </citation>
    <scope>NUCLEOTIDE SEQUENCE [LARGE SCALE GENOMIC DNA]</scope>
    <source>
        <strain evidence="10 11">DSM 5896</strain>
    </source>
</reference>
<keyword evidence="2 8" id="KW-0808">Transferase</keyword>
<dbReference type="InterPro" id="IPR003136">
    <property type="entry name" value="Cytidylate_kin"/>
</dbReference>
<accession>A0ABU0FMI2</accession>
<keyword evidence="5 8" id="KW-0067">ATP-binding</keyword>
<dbReference type="CDD" id="cd02020">
    <property type="entry name" value="CMPK"/>
    <property type="match status" value="1"/>
</dbReference>
<dbReference type="NCBIfam" id="TIGR00017">
    <property type="entry name" value="cmk"/>
    <property type="match status" value="1"/>
</dbReference>
<protein>
    <recommendedName>
        <fullName evidence="8">Cytidylate kinase</fullName>
        <shortName evidence="8">CK</shortName>
        <ecNumber evidence="8">2.7.4.25</ecNumber>
    </recommendedName>
    <alternativeName>
        <fullName evidence="8">Cytidine monophosphate kinase</fullName>
        <shortName evidence="8">CMP kinase</shortName>
    </alternativeName>
</protein>
<evidence type="ECO:0000256" key="4">
    <source>
        <dbReference type="ARBA" id="ARBA00022777"/>
    </source>
</evidence>
<dbReference type="Pfam" id="PF02224">
    <property type="entry name" value="Cytidylate_kin"/>
    <property type="match status" value="1"/>
</dbReference>
<evidence type="ECO:0000256" key="1">
    <source>
        <dbReference type="ARBA" id="ARBA00009427"/>
    </source>
</evidence>
<evidence type="ECO:0000256" key="5">
    <source>
        <dbReference type="ARBA" id="ARBA00022840"/>
    </source>
</evidence>
<dbReference type="SUPFAM" id="SSF52540">
    <property type="entry name" value="P-loop containing nucleoside triphosphate hydrolases"/>
    <property type="match status" value="1"/>
</dbReference>
<gene>
    <name evidence="8" type="primary">cmk</name>
    <name evidence="10" type="ORF">J3R73_005605</name>
</gene>
<dbReference type="Gene3D" id="3.40.50.300">
    <property type="entry name" value="P-loop containing nucleotide triphosphate hydrolases"/>
    <property type="match status" value="1"/>
</dbReference>
<evidence type="ECO:0000313" key="11">
    <source>
        <dbReference type="Proteomes" id="UP001237448"/>
    </source>
</evidence>
<comment type="catalytic activity">
    <reaction evidence="6 8">
        <text>dCMP + ATP = dCDP + ADP</text>
        <dbReference type="Rhea" id="RHEA:25094"/>
        <dbReference type="ChEBI" id="CHEBI:30616"/>
        <dbReference type="ChEBI" id="CHEBI:57566"/>
        <dbReference type="ChEBI" id="CHEBI:58593"/>
        <dbReference type="ChEBI" id="CHEBI:456216"/>
        <dbReference type="EC" id="2.7.4.25"/>
    </reaction>
</comment>
<evidence type="ECO:0000256" key="8">
    <source>
        <dbReference type="HAMAP-Rule" id="MF_00238"/>
    </source>
</evidence>
<comment type="subcellular location">
    <subcellularLocation>
        <location evidence="8">Cytoplasm</location>
    </subcellularLocation>
</comment>
<keyword evidence="4 8" id="KW-0418">Kinase</keyword>
<dbReference type="HAMAP" id="MF_00238">
    <property type="entry name" value="Cytidyl_kinase_type1"/>
    <property type="match status" value="1"/>
</dbReference>
<evidence type="ECO:0000256" key="2">
    <source>
        <dbReference type="ARBA" id="ARBA00022679"/>
    </source>
</evidence>
<keyword evidence="3 8" id="KW-0547">Nucleotide-binding</keyword>
<dbReference type="RefSeq" id="WP_307435073.1">
    <property type="nucleotide sequence ID" value="NZ_JAUSVK010000001.1"/>
</dbReference>
<keyword evidence="8" id="KW-0963">Cytoplasm</keyword>
<evidence type="ECO:0000256" key="3">
    <source>
        <dbReference type="ARBA" id="ARBA00022741"/>
    </source>
</evidence>
<evidence type="ECO:0000313" key="10">
    <source>
        <dbReference type="EMBL" id="MDQ0395813.1"/>
    </source>
</evidence>
<name>A0ABU0FMI2_9HYPH</name>
<sequence length="216" mass="22841">MIIAIDGPAASGKGTLARRLAAHFGLPHLDTGLLYRAVGRIALDRGLDLDDADATADIAEQLDVAELDEARLRGREMGEAASVVAAHPKVRKALLDLQRRFAHQRGGAVLDGRDIGTVIAPGAEMKIFVTAAPDIRARRRHLELERRGDAPSFEDVLADIRKRDIRDAGRADAPLKPAPDAHILDTTALDADGAFDVALALVTGASRGAGARNASS</sequence>
<evidence type="ECO:0000256" key="6">
    <source>
        <dbReference type="ARBA" id="ARBA00047615"/>
    </source>
</evidence>
<evidence type="ECO:0000256" key="7">
    <source>
        <dbReference type="ARBA" id="ARBA00048478"/>
    </source>
</evidence>
<comment type="similarity">
    <text evidence="1 8">Belongs to the cytidylate kinase family. Type 1 subfamily.</text>
</comment>
<organism evidence="10 11">
    <name type="scientific">Labrys monachus</name>
    <dbReference type="NCBI Taxonomy" id="217067"/>
    <lineage>
        <taxon>Bacteria</taxon>
        <taxon>Pseudomonadati</taxon>
        <taxon>Pseudomonadota</taxon>
        <taxon>Alphaproteobacteria</taxon>
        <taxon>Hyphomicrobiales</taxon>
        <taxon>Xanthobacteraceae</taxon>
        <taxon>Labrys</taxon>
    </lineage>
</organism>
<dbReference type="GO" id="GO:0016301">
    <property type="term" value="F:kinase activity"/>
    <property type="evidence" value="ECO:0007669"/>
    <property type="project" value="UniProtKB-KW"/>
</dbReference>
<dbReference type="InterPro" id="IPR027417">
    <property type="entry name" value="P-loop_NTPase"/>
</dbReference>
<proteinExistence type="inferred from homology"/>
<comment type="catalytic activity">
    <reaction evidence="7 8">
        <text>CMP + ATP = CDP + ADP</text>
        <dbReference type="Rhea" id="RHEA:11600"/>
        <dbReference type="ChEBI" id="CHEBI:30616"/>
        <dbReference type="ChEBI" id="CHEBI:58069"/>
        <dbReference type="ChEBI" id="CHEBI:60377"/>
        <dbReference type="ChEBI" id="CHEBI:456216"/>
        <dbReference type="EC" id="2.7.4.25"/>
    </reaction>
</comment>